<dbReference type="GO" id="GO:0046872">
    <property type="term" value="F:metal ion binding"/>
    <property type="evidence" value="ECO:0007669"/>
    <property type="project" value="UniProtKB-KW"/>
</dbReference>
<dbReference type="InterPro" id="IPR045834">
    <property type="entry name" value="Csd3_N2"/>
</dbReference>
<evidence type="ECO:0000259" key="10">
    <source>
        <dbReference type="Pfam" id="PF01551"/>
    </source>
</evidence>
<keyword evidence="6" id="KW-0862">Zinc</keyword>
<evidence type="ECO:0000256" key="9">
    <source>
        <dbReference type="SAM" id="Phobius"/>
    </source>
</evidence>
<dbReference type="GO" id="GO:0030313">
    <property type="term" value="C:cell envelope"/>
    <property type="evidence" value="ECO:0007669"/>
    <property type="project" value="UniProtKB-SubCell"/>
</dbReference>
<dbReference type="EMBL" id="QPGL01000001">
    <property type="protein sequence ID" value="RCS72876.1"/>
    <property type="molecule type" value="Genomic_DNA"/>
</dbReference>
<name>A0A368LM62_9VIBR</name>
<evidence type="ECO:0000256" key="3">
    <source>
        <dbReference type="ARBA" id="ARBA00022670"/>
    </source>
</evidence>
<dbReference type="Pfam" id="PF19425">
    <property type="entry name" value="Csd3_N2"/>
    <property type="match status" value="1"/>
</dbReference>
<organism evidence="12 13">
    <name type="scientific">Vibrio casei</name>
    <dbReference type="NCBI Taxonomy" id="673372"/>
    <lineage>
        <taxon>Bacteria</taxon>
        <taxon>Pseudomonadati</taxon>
        <taxon>Pseudomonadota</taxon>
        <taxon>Gammaproteobacteria</taxon>
        <taxon>Vibrionales</taxon>
        <taxon>Vibrionaceae</taxon>
        <taxon>Vibrio</taxon>
    </lineage>
</organism>
<comment type="caution">
    <text evidence="12">The sequence shown here is derived from an EMBL/GenBank/DDBJ whole genome shotgun (WGS) entry which is preliminary data.</text>
</comment>
<feature type="domain" description="Csd3-like second N-terminal" evidence="11">
    <location>
        <begin position="163"/>
        <end position="286"/>
    </location>
</feature>
<keyword evidence="9" id="KW-0472">Membrane</keyword>
<evidence type="ECO:0000256" key="8">
    <source>
        <dbReference type="ARBA" id="ARBA00060568"/>
    </source>
</evidence>
<comment type="cofactor">
    <cofactor evidence="1">
        <name>Zn(2+)</name>
        <dbReference type="ChEBI" id="CHEBI:29105"/>
    </cofactor>
</comment>
<proteinExistence type="predicted"/>
<sequence length="426" mass="48514">MQYRKWKHQRIRRKAYVSLWAMLFGVIIAGLCYYSNVFSWLSWTPSTGYTEPYGAILEKDDPEFAVPKDAIEQNQYKVTNTHKVLEHQSLSDIFQLYGLDPNDLLGVIKANAQATHLSVGQVVEWEQDQRGGLLSLTIYRNARLNSRYVRIDNKFEFTPKRVQGDRKTQIKRAEVRQSFYQAARSIGLSLDQIQAIANALYWQVDVTKQARLGDKLAVQLSLYYVGQETIDTGEISAIWYQHNNKNYQVIRASDGNFYHLDGSSIEKPLDRFPLKSDFRISSKFNPHRLNPVSYRYAPHYGTDFATPMNTPVYATGDGIVVKVGMHPLAGHYLVIKNGRTYSTRFLHLNKVLVDVGQVVSRGQKVAFSGNSGRSTGPHLHYELRKNGQPIDAMSAPLPDANGIPSEQKVAFLSLAHKVIREIRDRF</sequence>
<dbReference type="SUPFAM" id="SSF51261">
    <property type="entry name" value="Duplicated hybrid motif"/>
    <property type="match status" value="1"/>
</dbReference>
<dbReference type="InterPro" id="IPR011055">
    <property type="entry name" value="Dup_hybrid_motif"/>
</dbReference>
<keyword evidence="5" id="KW-0378">Hydrolase</keyword>
<dbReference type="InterPro" id="IPR050570">
    <property type="entry name" value="Cell_wall_metabolism_enzyme"/>
</dbReference>
<keyword evidence="9" id="KW-0812">Transmembrane</keyword>
<feature type="domain" description="M23ase beta-sheet core" evidence="10">
    <location>
        <begin position="298"/>
        <end position="391"/>
    </location>
</feature>
<evidence type="ECO:0000259" key="11">
    <source>
        <dbReference type="Pfam" id="PF19425"/>
    </source>
</evidence>
<dbReference type="PANTHER" id="PTHR21666">
    <property type="entry name" value="PEPTIDASE-RELATED"/>
    <property type="match status" value="1"/>
</dbReference>
<dbReference type="OrthoDB" id="9805070at2"/>
<dbReference type="Proteomes" id="UP000252479">
    <property type="component" value="Unassembled WGS sequence"/>
</dbReference>
<keyword evidence="7" id="KW-0482">Metalloprotease</keyword>
<evidence type="ECO:0000313" key="12">
    <source>
        <dbReference type="EMBL" id="RCS72876.1"/>
    </source>
</evidence>
<dbReference type="RefSeq" id="WP_086962530.1">
    <property type="nucleotide sequence ID" value="NZ_AP018680.1"/>
</dbReference>
<dbReference type="Gene3D" id="2.70.70.10">
    <property type="entry name" value="Glucose Permease (Domain IIA)"/>
    <property type="match status" value="1"/>
</dbReference>
<evidence type="ECO:0000256" key="4">
    <source>
        <dbReference type="ARBA" id="ARBA00022723"/>
    </source>
</evidence>
<comment type="pathway">
    <text evidence="8">Cell wall degradation; peptidoglycan degradation.</text>
</comment>
<evidence type="ECO:0000256" key="7">
    <source>
        <dbReference type="ARBA" id="ARBA00023049"/>
    </source>
</evidence>
<dbReference type="FunFam" id="2.70.70.10:FF:000002">
    <property type="entry name" value="Murein DD-endopeptidase MepM"/>
    <property type="match status" value="1"/>
</dbReference>
<evidence type="ECO:0000256" key="1">
    <source>
        <dbReference type="ARBA" id="ARBA00001947"/>
    </source>
</evidence>
<evidence type="ECO:0000256" key="2">
    <source>
        <dbReference type="ARBA" id="ARBA00004196"/>
    </source>
</evidence>
<feature type="transmembrane region" description="Helical" evidence="9">
    <location>
        <begin position="20"/>
        <end position="43"/>
    </location>
</feature>
<dbReference type="GO" id="GO:0006508">
    <property type="term" value="P:proteolysis"/>
    <property type="evidence" value="ECO:0007669"/>
    <property type="project" value="UniProtKB-KW"/>
</dbReference>
<keyword evidence="4" id="KW-0479">Metal-binding</keyword>
<dbReference type="Gene3D" id="3.10.450.350">
    <property type="match status" value="2"/>
</dbReference>
<dbReference type="PANTHER" id="PTHR21666:SF292">
    <property type="entry name" value="MUREIN DD-ENDOPEPTIDASE MEPM"/>
    <property type="match status" value="1"/>
</dbReference>
<reference evidence="12 13" key="1">
    <citation type="journal article" date="2017" name="Elife">
        <title>Extensive horizontal gene transfer in cheese-associated bacteria.</title>
        <authorList>
            <person name="Bonham K.S."/>
            <person name="Wolfe B.E."/>
            <person name="Dutton R.J."/>
        </authorList>
    </citation>
    <scope>NUCLEOTIDE SEQUENCE [LARGE SCALE GENOMIC DNA]</scope>
    <source>
        <strain evidence="12 13">JB196</strain>
    </source>
</reference>
<dbReference type="Pfam" id="PF01551">
    <property type="entry name" value="Peptidase_M23"/>
    <property type="match status" value="1"/>
</dbReference>
<keyword evidence="9" id="KW-1133">Transmembrane helix</keyword>
<dbReference type="GO" id="GO:0004222">
    <property type="term" value="F:metalloendopeptidase activity"/>
    <property type="evidence" value="ECO:0007669"/>
    <property type="project" value="TreeGrafter"/>
</dbReference>
<comment type="subcellular location">
    <subcellularLocation>
        <location evidence="2">Cell envelope</location>
    </subcellularLocation>
</comment>
<dbReference type="GeneID" id="303188107"/>
<accession>A0A368LM62</accession>
<evidence type="ECO:0000256" key="5">
    <source>
        <dbReference type="ARBA" id="ARBA00022801"/>
    </source>
</evidence>
<gene>
    <name evidence="12" type="ORF">CIK83_04215</name>
</gene>
<protein>
    <submittedName>
        <fullName evidence="12">Murein DD-endopeptidase MepM</fullName>
    </submittedName>
</protein>
<keyword evidence="3" id="KW-0645">Protease</keyword>
<dbReference type="AlphaFoldDB" id="A0A368LM62"/>
<keyword evidence="13" id="KW-1185">Reference proteome</keyword>
<evidence type="ECO:0000313" key="13">
    <source>
        <dbReference type="Proteomes" id="UP000252479"/>
    </source>
</evidence>
<evidence type="ECO:0000256" key="6">
    <source>
        <dbReference type="ARBA" id="ARBA00022833"/>
    </source>
</evidence>
<dbReference type="CDD" id="cd12797">
    <property type="entry name" value="M23_peptidase"/>
    <property type="match status" value="1"/>
</dbReference>
<dbReference type="InterPro" id="IPR016047">
    <property type="entry name" value="M23ase_b-sheet_dom"/>
</dbReference>